<dbReference type="InterPro" id="IPR050710">
    <property type="entry name" value="Band7/mec-2_domain"/>
</dbReference>
<evidence type="ECO:0000259" key="8">
    <source>
        <dbReference type="SMART" id="SM00244"/>
    </source>
</evidence>
<dbReference type="GO" id="GO:0006508">
    <property type="term" value="P:proteolysis"/>
    <property type="evidence" value="ECO:0007669"/>
    <property type="project" value="UniProtKB-KW"/>
</dbReference>
<keyword evidence="10" id="KW-1185">Reference proteome</keyword>
<feature type="region of interest" description="Disordered" evidence="7">
    <location>
        <begin position="1"/>
        <end position="32"/>
    </location>
</feature>
<comment type="similarity">
    <text evidence="2 6">Belongs to the band 7/mec-2 family. HflK subfamily.</text>
</comment>
<dbReference type="InterPro" id="IPR036013">
    <property type="entry name" value="Band_7/SPFH_dom_sf"/>
</dbReference>
<dbReference type="EMBL" id="FOSN01000008">
    <property type="protein sequence ID" value="SFK47328.1"/>
    <property type="molecule type" value="Genomic_DNA"/>
</dbReference>
<keyword evidence="3 6" id="KW-0812">Transmembrane</keyword>
<evidence type="ECO:0000256" key="7">
    <source>
        <dbReference type="SAM" id="MobiDB-lite"/>
    </source>
</evidence>
<keyword evidence="5 6" id="KW-0472">Membrane</keyword>
<dbReference type="CDD" id="cd03404">
    <property type="entry name" value="SPFH_HflK"/>
    <property type="match status" value="1"/>
</dbReference>
<evidence type="ECO:0000256" key="6">
    <source>
        <dbReference type="RuleBase" id="RU364113"/>
    </source>
</evidence>
<evidence type="ECO:0000313" key="9">
    <source>
        <dbReference type="EMBL" id="SFK47328.1"/>
    </source>
</evidence>
<reference evidence="9 10" key="1">
    <citation type="submission" date="2016-10" db="EMBL/GenBank/DDBJ databases">
        <authorList>
            <person name="de Groot N.N."/>
        </authorList>
    </citation>
    <scope>NUCLEOTIDE SEQUENCE [LARGE SCALE GENOMIC DNA]</scope>
    <source>
        <strain evidence="9 10">NE2</strain>
    </source>
</reference>
<keyword evidence="9" id="KW-0645">Protease</keyword>
<feature type="transmembrane region" description="Helical" evidence="6">
    <location>
        <begin position="61"/>
        <end position="80"/>
    </location>
</feature>
<feature type="domain" description="Band 7" evidence="8">
    <location>
        <begin position="75"/>
        <end position="259"/>
    </location>
</feature>
<gene>
    <name evidence="9" type="ORF">SAMN05444581_108160</name>
</gene>
<comment type="subunit">
    <text evidence="6">HflC and HflK may interact to form a multimeric complex.</text>
</comment>
<dbReference type="SUPFAM" id="SSF117892">
    <property type="entry name" value="Band 7/SPFH domain"/>
    <property type="match status" value="1"/>
</dbReference>
<dbReference type="GO" id="GO:0008233">
    <property type="term" value="F:peptidase activity"/>
    <property type="evidence" value="ECO:0007669"/>
    <property type="project" value="UniProtKB-KW"/>
</dbReference>
<dbReference type="AlphaFoldDB" id="A0A1I3ZTG5"/>
<keyword evidence="9" id="KW-0378">Hydrolase</keyword>
<dbReference type="PANTHER" id="PTHR43327:SF2">
    <property type="entry name" value="MODULATOR OF FTSH PROTEASE HFLK"/>
    <property type="match status" value="1"/>
</dbReference>
<dbReference type="NCBIfam" id="TIGR01933">
    <property type="entry name" value="hflK"/>
    <property type="match status" value="1"/>
</dbReference>
<dbReference type="PANTHER" id="PTHR43327">
    <property type="entry name" value="STOMATIN-LIKE PROTEIN 2, MITOCHONDRIAL"/>
    <property type="match status" value="1"/>
</dbReference>
<dbReference type="RefSeq" id="WP_091682150.1">
    <property type="nucleotide sequence ID" value="NZ_FOSN01000008.1"/>
</dbReference>
<evidence type="ECO:0000256" key="5">
    <source>
        <dbReference type="ARBA" id="ARBA00023136"/>
    </source>
</evidence>
<dbReference type="SMART" id="SM00244">
    <property type="entry name" value="PHB"/>
    <property type="match status" value="1"/>
</dbReference>
<dbReference type="Pfam" id="PF12221">
    <property type="entry name" value="HflK_N"/>
    <property type="match status" value="1"/>
</dbReference>
<evidence type="ECO:0000256" key="2">
    <source>
        <dbReference type="ARBA" id="ARBA00006971"/>
    </source>
</evidence>
<dbReference type="OrthoDB" id="9779595at2"/>
<keyword evidence="4 6" id="KW-1133">Transmembrane helix</keyword>
<dbReference type="Gene3D" id="3.30.479.30">
    <property type="entry name" value="Band 7 domain"/>
    <property type="match status" value="1"/>
</dbReference>
<proteinExistence type="inferred from homology"/>
<dbReference type="Pfam" id="PF01145">
    <property type="entry name" value="Band_7"/>
    <property type="match status" value="1"/>
</dbReference>
<dbReference type="InterPro" id="IPR010201">
    <property type="entry name" value="HflK"/>
</dbReference>
<dbReference type="STRING" id="1612308.SAMN05444581_108160"/>
<dbReference type="Proteomes" id="UP000198755">
    <property type="component" value="Unassembled WGS sequence"/>
</dbReference>
<dbReference type="InterPro" id="IPR020980">
    <property type="entry name" value="Membrane_HflK_N"/>
</dbReference>
<dbReference type="GO" id="GO:0016020">
    <property type="term" value="C:membrane"/>
    <property type="evidence" value="ECO:0007669"/>
    <property type="project" value="UniProtKB-SubCell"/>
</dbReference>
<protein>
    <recommendedName>
        <fullName evidence="6">Protein HflK</fullName>
    </recommendedName>
</protein>
<dbReference type="InterPro" id="IPR001107">
    <property type="entry name" value="Band_7"/>
</dbReference>
<feature type="compositionally biased region" description="Low complexity" evidence="7">
    <location>
        <begin position="14"/>
        <end position="26"/>
    </location>
</feature>
<comment type="subcellular location">
    <subcellularLocation>
        <location evidence="1">Membrane</location>
        <topology evidence="1">Single-pass membrane protein</topology>
    </subcellularLocation>
</comment>
<evidence type="ECO:0000256" key="4">
    <source>
        <dbReference type="ARBA" id="ARBA00022989"/>
    </source>
</evidence>
<name>A0A1I3ZTG5_9HYPH</name>
<comment type="function">
    <text evidence="6">HflC and HflK could encode or regulate a protease.</text>
</comment>
<organism evidence="9 10">
    <name type="scientific">Methylocapsa palsarum</name>
    <dbReference type="NCBI Taxonomy" id="1612308"/>
    <lineage>
        <taxon>Bacteria</taxon>
        <taxon>Pseudomonadati</taxon>
        <taxon>Pseudomonadota</taxon>
        <taxon>Alphaproteobacteria</taxon>
        <taxon>Hyphomicrobiales</taxon>
        <taxon>Beijerinckiaceae</taxon>
        <taxon>Methylocapsa</taxon>
    </lineage>
</organism>
<accession>A0A1I3ZTG5</accession>
<evidence type="ECO:0000256" key="3">
    <source>
        <dbReference type="ARBA" id="ARBA00022692"/>
    </source>
</evidence>
<evidence type="ECO:0000313" key="10">
    <source>
        <dbReference type="Proteomes" id="UP000198755"/>
    </source>
</evidence>
<evidence type="ECO:0000256" key="1">
    <source>
        <dbReference type="ARBA" id="ARBA00004167"/>
    </source>
</evidence>
<sequence>MPWINDGGNGGSWKPGPSGPWGQKPSGGPPPDFEDFLRRGQDKVKQWMPGGGGASLGGRGLLALVLVGVILWLVSGFYTVGPNEVGLNKIFGRYTGKTGPGLNYNLPFPIGDVQKLQVTDRNAINIGFALRQDSRTPNAQLQTDLPEESLMLTGDENIADVKFVVIWQIDPVHPEDYAFNIANQRETVKAVAESAMREVIGRSQIQKILTAERKVIEPAVQELMQKILTEYKAGILVLQVQLQSVDPPEQVIAAFRDVTAAQQDQNRLRNEAEAYANRVVPEARGKAAATVQEAEGYRLQTVAEATGQASRFNQIYEQYKKAPDVTRQRIYLETMERVLGGMDKVIIDQSGAGGLGVVPYLPLGALQPEGARK</sequence>